<dbReference type="AlphaFoldDB" id="A8P2M6"/>
<organism evidence="2 3">
    <name type="scientific">Coprinopsis cinerea (strain Okayama-7 / 130 / ATCC MYA-4618 / FGSC 9003)</name>
    <name type="common">Inky cap fungus</name>
    <name type="synonym">Hormographiella aspergillata</name>
    <dbReference type="NCBI Taxonomy" id="240176"/>
    <lineage>
        <taxon>Eukaryota</taxon>
        <taxon>Fungi</taxon>
        <taxon>Dikarya</taxon>
        <taxon>Basidiomycota</taxon>
        <taxon>Agaricomycotina</taxon>
        <taxon>Agaricomycetes</taxon>
        <taxon>Agaricomycetidae</taxon>
        <taxon>Agaricales</taxon>
        <taxon>Agaricineae</taxon>
        <taxon>Psathyrellaceae</taxon>
        <taxon>Coprinopsis</taxon>
    </lineage>
</organism>
<dbReference type="RefSeq" id="XP_001838362.1">
    <property type="nucleotide sequence ID" value="XM_001838310.1"/>
</dbReference>
<keyword evidence="3" id="KW-1185">Reference proteome</keyword>
<evidence type="ECO:0000313" key="3">
    <source>
        <dbReference type="Proteomes" id="UP000001861"/>
    </source>
</evidence>
<feature type="region of interest" description="Disordered" evidence="1">
    <location>
        <begin position="1"/>
        <end position="27"/>
    </location>
</feature>
<evidence type="ECO:0000256" key="1">
    <source>
        <dbReference type="SAM" id="MobiDB-lite"/>
    </source>
</evidence>
<dbReference type="eggNOG" id="ENOG502T145">
    <property type="taxonomic scope" value="Eukaryota"/>
</dbReference>
<reference evidence="2 3" key="1">
    <citation type="journal article" date="2010" name="Proc. Natl. Acad. Sci. U.S.A.">
        <title>Insights into evolution of multicellular fungi from the assembled chromosomes of the mushroom Coprinopsis cinerea (Coprinus cinereus).</title>
        <authorList>
            <person name="Stajich J.E."/>
            <person name="Wilke S.K."/>
            <person name="Ahren D."/>
            <person name="Au C.H."/>
            <person name="Birren B.W."/>
            <person name="Borodovsky M."/>
            <person name="Burns C."/>
            <person name="Canback B."/>
            <person name="Casselton L.A."/>
            <person name="Cheng C.K."/>
            <person name="Deng J."/>
            <person name="Dietrich F.S."/>
            <person name="Fargo D.C."/>
            <person name="Farman M.L."/>
            <person name="Gathman A.C."/>
            <person name="Goldberg J."/>
            <person name="Guigo R."/>
            <person name="Hoegger P.J."/>
            <person name="Hooker J.B."/>
            <person name="Huggins A."/>
            <person name="James T.Y."/>
            <person name="Kamada T."/>
            <person name="Kilaru S."/>
            <person name="Kodira C."/>
            <person name="Kues U."/>
            <person name="Kupfer D."/>
            <person name="Kwan H.S."/>
            <person name="Lomsadze A."/>
            <person name="Li W."/>
            <person name="Lilly W.W."/>
            <person name="Ma L.J."/>
            <person name="Mackey A.J."/>
            <person name="Manning G."/>
            <person name="Martin F."/>
            <person name="Muraguchi H."/>
            <person name="Natvig D.O."/>
            <person name="Palmerini H."/>
            <person name="Ramesh M.A."/>
            <person name="Rehmeyer C.J."/>
            <person name="Roe B.A."/>
            <person name="Shenoy N."/>
            <person name="Stanke M."/>
            <person name="Ter-Hovhannisyan V."/>
            <person name="Tunlid A."/>
            <person name="Velagapudi R."/>
            <person name="Vision T.J."/>
            <person name="Zeng Q."/>
            <person name="Zolan M.E."/>
            <person name="Pukkila P.J."/>
        </authorList>
    </citation>
    <scope>NUCLEOTIDE SEQUENCE [LARGE SCALE GENOMIC DNA]</scope>
    <source>
        <strain evidence="3">Okayama-7 / 130 / ATCC MYA-4618 / FGSC 9003</strain>
    </source>
</reference>
<dbReference type="KEGG" id="cci:CC1G_04806"/>
<gene>
    <name evidence="2" type="ORF">CC1G_04806</name>
</gene>
<dbReference type="OrthoDB" id="2839137at2759"/>
<dbReference type="GeneID" id="6014947"/>
<dbReference type="InParanoid" id="A8P2M6"/>
<evidence type="ECO:0000313" key="2">
    <source>
        <dbReference type="EMBL" id="EAU83550.1"/>
    </source>
</evidence>
<name>A8P2M6_COPC7</name>
<dbReference type="Proteomes" id="UP000001861">
    <property type="component" value="Unassembled WGS sequence"/>
</dbReference>
<proteinExistence type="predicted"/>
<comment type="caution">
    <text evidence="2">The sequence shown here is derived from an EMBL/GenBank/DDBJ whole genome shotgun (WGS) entry which is preliminary data.</text>
</comment>
<feature type="compositionally biased region" description="Basic and acidic residues" evidence="1">
    <location>
        <begin position="1"/>
        <end position="12"/>
    </location>
</feature>
<dbReference type="VEuPathDB" id="FungiDB:CC1G_04806"/>
<dbReference type="OMA" id="QIRFRIT"/>
<protein>
    <submittedName>
        <fullName evidence="2">Uncharacterized protein</fullName>
    </submittedName>
</protein>
<sequence length="327" mass="36813">MPPKTPVEHPEQPPEENTSKKPPKVKGKYKWLSRQISTLNPSKLLPEDYVDASGGRVAFTVMAPEGGKRRISFTRKGQQFIPFPSNARGFFYFHRPDQSCITSGLRFRVVDKPDPALFSQGEDLMKPDGGVWVLPLTAIIKGRIYLPFRELIIRDELITPAEVAWVESLEVKDTRAGLITIASMTQPFECDFPRTGFCIRVQEGEELYDFNIQGPASFGSIQVRFELAYRQDPVVPPKPFVVLRLLKFLVPPTGDEPVKQEEGKLVRALSLSRAGGSYIWTISPSTLPSPCVEALERAYPPHPSRLYERAMRKGQRLSLEPVGNESF</sequence>
<dbReference type="EMBL" id="AACS02000013">
    <property type="protein sequence ID" value="EAU83550.1"/>
    <property type="molecule type" value="Genomic_DNA"/>
</dbReference>
<accession>A8P2M6</accession>